<dbReference type="RefSeq" id="WP_310792476.1">
    <property type="nucleotide sequence ID" value="NZ_CP134081.1"/>
</dbReference>
<proteinExistence type="predicted"/>
<dbReference type="Pfam" id="PF06551">
    <property type="entry name" value="DUF1120"/>
    <property type="match status" value="1"/>
</dbReference>
<evidence type="ECO:0000313" key="3">
    <source>
        <dbReference type="Proteomes" id="UP001258207"/>
    </source>
</evidence>
<evidence type="ECO:0000313" key="2">
    <source>
        <dbReference type="EMBL" id="WNC10789.1"/>
    </source>
</evidence>
<feature type="signal peptide" evidence="1">
    <location>
        <begin position="1"/>
        <end position="22"/>
    </location>
</feature>
<keyword evidence="1" id="KW-0732">Signal</keyword>
<dbReference type="Proteomes" id="UP001258207">
    <property type="component" value="Chromosome"/>
</dbReference>
<protein>
    <submittedName>
        <fullName evidence="2">DUF1120 domain-containing protein</fullName>
    </submittedName>
</protein>
<sequence>MHPTARTLAIVLALGLATSAFCASTVDIQVTGTLVPSACTPVLSVSTLHFGTVSSADLHPERPTALIEHAPTLTVQCGTPTLYGLRLVDNRAGSAYGPGVEGRLGMGRTAADEQIGAYHLDVDPERSTIDGRRVFLSLGDRTGNLWGTSTAQPMALPTSGSLLGLVDRAGVDTGAVAVQVAQLGIRAHGLIAPARGLTLTDAVPLDGHVTVELVYL</sequence>
<accession>A0AAJ6M0S3</accession>
<feature type="chain" id="PRO_5042618765" evidence="1">
    <location>
        <begin position="23"/>
        <end position="216"/>
    </location>
</feature>
<dbReference type="AlphaFoldDB" id="A0AAJ6M0S3"/>
<evidence type="ECO:0000256" key="1">
    <source>
        <dbReference type="SAM" id="SignalP"/>
    </source>
</evidence>
<organism evidence="2 3">
    <name type="scientific">Pseudomonas coleopterorum</name>
    <dbReference type="NCBI Taxonomy" id="1605838"/>
    <lineage>
        <taxon>Bacteria</taxon>
        <taxon>Pseudomonadati</taxon>
        <taxon>Pseudomonadota</taxon>
        <taxon>Gammaproteobacteria</taxon>
        <taxon>Pseudomonadales</taxon>
        <taxon>Pseudomonadaceae</taxon>
        <taxon>Pseudomonas</taxon>
    </lineage>
</organism>
<name>A0AAJ6M0S3_9PSED</name>
<dbReference type="InterPro" id="IPR010546">
    <property type="entry name" value="DUF1120"/>
</dbReference>
<dbReference type="EMBL" id="CP134081">
    <property type="protein sequence ID" value="WNC10789.1"/>
    <property type="molecule type" value="Genomic_DNA"/>
</dbReference>
<reference evidence="2" key="1">
    <citation type="submission" date="2023-09" db="EMBL/GenBank/DDBJ databases">
        <title>First report of Pseudomonas coleopterorum DJ13 causing leaf spot on Rhododendron pulchrum Sweet in China.</title>
        <authorList>
            <person name="Zhang Y."/>
        </authorList>
    </citation>
    <scope>NUCLEOTIDE SEQUENCE</scope>
    <source>
        <strain evidence="2">DJ13</strain>
    </source>
</reference>
<gene>
    <name evidence="2" type="ORF">RI108_05010</name>
</gene>